<reference evidence="2" key="1">
    <citation type="journal article" date="2005" name="Nature">
        <title>The map-based sequence of the rice genome.</title>
        <authorList>
            <consortium name="International rice genome sequencing project (IRGSP)"/>
            <person name="Matsumoto T."/>
            <person name="Wu J."/>
            <person name="Kanamori H."/>
            <person name="Katayose Y."/>
            <person name="Fujisawa M."/>
            <person name="Namiki N."/>
            <person name="Mizuno H."/>
            <person name="Yamamoto K."/>
            <person name="Antonio B.A."/>
            <person name="Baba T."/>
            <person name="Sakata K."/>
            <person name="Nagamura Y."/>
            <person name="Aoki H."/>
            <person name="Arikawa K."/>
            <person name="Arita K."/>
            <person name="Bito T."/>
            <person name="Chiden Y."/>
            <person name="Fujitsuka N."/>
            <person name="Fukunaka R."/>
            <person name="Hamada M."/>
            <person name="Harada C."/>
            <person name="Hayashi A."/>
            <person name="Hijishita S."/>
            <person name="Honda M."/>
            <person name="Hosokawa S."/>
            <person name="Ichikawa Y."/>
            <person name="Idonuma A."/>
            <person name="Iijima M."/>
            <person name="Ikeda M."/>
            <person name="Ikeno M."/>
            <person name="Ito K."/>
            <person name="Ito S."/>
            <person name="Ito T."/>
            <person name="Ito Y."/>
            <person name="Ito Y."/>
            <person name="Iwabuchi A."/>
            <person name="Kamiya K."/>
            <person name="Karasawa W."/>
            <person name="Kurita K."/>
            <person name="Katagiri S."/>
            <person name="Kikuta A."/>
            <person name="Kobayashi H."/>
            <person name="Kobayashi N."/>
            <person name="Machita K."/>
            <person name="Maehara T."/>
            <person name="Masukawa M."/>
            <person name="Mizubayashi T."/>
            <person name="Mukai Y."/>
            <person name="Nagasaki H."/>
            <person name="Nagata Y."/>
            <person name="Naito S."/>
            <person name="Nakashima M."/>
            <person name="Nakama Y."/>
            <person name="Nakamichi Y."/>
            <person name="Nakamura M."/>
            <person name="Meguro A."/>
            <person name="Negishi M."/>
            <person name="Ohta I."/>
            <person name="Ohta T."/>
            <person name="Okamoto M."/>
            <person name="Ono N."/>
            <person name="Saji S."/>
            <person name="Sakaguchi M."/>
            <person name="Sakai K."/>
            <person name="Shibata M."/>
            <person name="Shimokawa T."/>
            <person name="Song J."/>
            <person name="Takazaki Y."/>
            <person name="Terasawa K."/>
            <person name="Tsugane M."/>
            <person name="Tsuji K."/>
            <person name="Ueda S."/>
            <person name="Waki K."/>
            <person name="Yamagata H."/>
            <person name="Yamamoto M."/>
            <person name="Yamamoto S."/>
            <person name="Yamane H."/>
            <person name="Yoshiki S."/>
            <person name="Yoshihara R."/>
            <person name="Yukawa K."/>
            <person name="Zhong H."/>
            <person name="Yano M."/>
            <person name="Yuan Q."/>
            <person name="Ouyang S."/>
            <person name="Liu J."/>
            <person name="Jones K.M."/>
            <person name="Gansberger K."/>
            <person name="Moffat K."/>
            <person name="Hill J."/>
            <person name="Bera J."/>
            <person name="Fadrosh D."/>
            <person name="Jin S."/>
            <person name="Johri S."/>
            <person name="Kim M."/>
            <person name="Overton L."/>
            <person name="Reardon M."/>
            <person name="Tsitrin T."/>
            <person name="Vuong H."/>
            <person name="Weaver B."/>
            <person name="Ciecko A."/>
            <person name="Tallon L."/>
            <person name="Jackson J."/>
            <person name="Pai G."/>
            <person name="Aken S.V."/>
            <person name="Utterback T."/>
            <person name="Reidmuller S."/>
            <person name="Feldblyum T."/>
            <person name="Hsiao J."/>
            <person name="Zismann V."/>
            <person name="Iobst S."/>
            <person name="de Vazeille A.R."/>
            <person name="Buell C.R."/>
            <person name="Ying K."/>
            <person name="Li Y."/>
            <person name="Lu T."/>
            <person name="Huang Y."/>
            <person name="Zhao Q."/>
            <person name="Feng Q."/>
            <person name="Zhang L."/>
            <person name="Zhu J."/>
            <person name="Weng Q."/>
            <person name="Mu J."/>
            <person name="Lu Y."/>
            <person name="Fan D."/>
            <person name="Liu Y."/>
            <person name="Guan J."/>
            <person name="Zhang Y."/>
            <person name="Yu S."/>
            <person name="Liu X."/>
            <person name="Zhang Y."/>
            <person name="Hong G."/>
            <person name="Han B."/>
            <person name="Choisne N."/>
            <person name="Demange N."/>
            <person name="Orjeda G."/>
            <person name="Samain S."/>
            <person name="Cattolico L."/>
            <person name="Pelletier E."/>
            <person name="Couloux A."/>
            <person name="Segurens B."/>
            <person name="Wincker P."/>
            <person name="D'Hont A."/>
            <person name="Scarpelli C."/>
            <person name="Weissenbach J."/>
            <person name="Salanoubat M."/>
            <person name="Quetier F."/>
            <person name="Yu Y."/>
            <person name="Kim H.R."/>
            <person name="Rambo T."/>
            <person name="Currie J."/>
            <person name="Collura K."/>
            <person name="Luo M."/>
            <person name="Yang T."/>
            <person name="Ammiraju J.S.S."/>
            <person name="Engler F."/>
            <person name="Soderlund C."/>
            <person name="Wing R.A."/>
            <person name="Palmer L.E."/>
            <person name="de la Bastide M."/>
            <person name="Spiegel L."/>
            <person name="Nascimento L."/>
            <person name="Zutavern T."/>
            <person name="O'Shaughnessy A."/>
            <person name="Dike S."/>
            <person name="Dedhia N."/>
            <person name="Preston R."/>
            <person name="Balija V."/>
            <person name="McCombie W.R."/>
            <person name="Chow T."/>
            <person name="Chen H."/>
            <person name="Chung M."/>
            <person name="Chen C."/>
            <person name="Shaw J."/>
            <person name="Wu H."/>
            <person name="Hsiao K."/>
            <person name="Chao Y."/>
            <person name="Chu M."/>
            <person name="Cheng C."/>
            <person name="Hour A."/>
            <person name="Lee P."/>
            <person name="Lin S."/>
            <person name="Lin Y."/>
            <person name="Liou J."/>
            <person name="Liu S."/>
            <person name="Hsing Y."/>
            <person name="Raghuvanshi S."/>
            <person name="Mohanty A."/>
            <person name="Bharti A.K."/>
            <person name="Gaur A."/>
            <person name="Gupta V."/>
            <person name="Kumar D."/>
            <person name="Ravi V."/>
            <person name="Vij S."/>
            <person name="Kapur A."/>
            <person name="Khurana P."/>
            <person name="Khurana P."/>
            <person name="Khurana J.P."/>
            <person name="Tyagi A.K."/>
            <person name="Gaikwad K."/>
            <person name="Singh A."/>
            <person name="Dalal V."/>
            <person name="Srivastava S."/>
            <person name="Dixit A."/>
            <person name="Pal A.K."/>
            <person name="Ghazi I.A."/>
            <person name="Yadav M."/>
            <person name="Pandit A."/>
            <person name="Bhargava A."/>
            <person name="Sureshbabu K."/>
            <person name="Batra K."/>
            <person name="Sharma T.R."/>
            <person name="Mohapatra T."/>
            <person name="Singh N.K."/>
            <person name="Messing J."/>
            <person name="Nelson A.B."/>
            <person name="Fuks G."/>
            <person name="Kavchok S."/>
            <person name="Keizer G."/>
            <person name="Linton E."/>
            <person name="Llaca V."/>
            <person name="Song R."/>
            <person name="Tanyolac B."/>
            <person name="Young S."/>
            <person name="Ho-Il K."/>
            <person name="Hahn J.H."/>
            <person name="Sangsakoo G."/>
            <person name="Vanavichit A."/>
            <person name="de Mattos Luiz.A.T."/>
            <person name="Zimmer P.D."/>
            <person name="Malone G."/>
            <person name="Dellagostin O."/>
            <person name="de Oliveira A.C."/>
            <person name="Bevan M."/>
            <person name="Bancroft I."/>
            <person name="Minx P."/>
            <person name="Cordum H."/>
            <person name="Wilson R."/>
            <person name="Cheng Z."/>
            <person name="Jin W."/>
            <person name="Jiang J."/>
            <person name="Leong S.A."/>
            <person name="Iwama H."/>
            <person name="Gojobori T."/>
            <person name="Itoh T."/>
            <person name="Niimura Y."/>
            <person name="Fujii Y."/>
            <person name="Habara T."/>
            <person name="Sakai H."/>
            <person name="Sato Y."/>
            <person name="Wilson G."/>
            <person name="Kumar K."/>
            <person name="McCouch S."/>
            <person name="Juretic N."/>
            <person name="Hoen D."/>
            <person name="Wright S."/>
            <person name="Bruskiewich R."/>
            <person name="Bureau T."/>
            <person name="Miyao A."/>
            <person name="Hirochika H."/>
            <person name="Nishikawa T."/>
            <person name="Kadowaki K."/>
            <person name="Sugiura M."/>
            <person name="Burr B."/>
            <person name="Sasaki T."/>
        </authorList>
    </citation>
    <scope>NUCLEOTIDE SEQUENCE [LARGE SCALE GENOMIC DNA]</scope>
    <source>
        <strain evidence="2">cv. Nipponbare</strain>
    </source>
</reference>
<evidence type="ECO:0000313" key="1">
    <source>
        <dbReference type="EMBL" id="BAS75603.1"/>
    </source>
</evidence>
<evidence type="ECO:0000313" key="2">
    <source>
        <dbReference type="Proteomes" id="UP000059680"/>
    </source>
</evidence>
<accession>A0A0P0VB92</accession>
<reference evidence="1 2" key="3">
    <citation type="journal article" date="2013" name="Rice">
        <title>Improvement of the Oryza sativa Nipponbare reference genome using next generation sequence and optical map data.</title>
        <authorList>
            <person name="Kawahara Y."/>
            <person name="de la Bastide M."/>
            <person name="Hamilton J.P."/>
            <person name="Kanamori H."/>
            <person name="McCombie W.R."/>
            <person name="Ouyang S."/>
            <person name="Schwartz D.C."/>
            <person name="Tanaka T."/>
            <person name="Wu J."/>
            <person name="Zhou S."/>
            <person name="Childs K.L."/>
            <person name="Davidson R.M."/>
            <person name="Lin H."/>
            <person name="Quesada-Ocampo L."/>
            <person name="Vaillancourt B."/>
            <person name="Sakai H."/>
            <person name="Lee S.S."/>
            <person name="Kim J."/>
            <person name="Numa H."/>
            <person name="Itoh T."/>
            <person name="Buell C.R."/>
            <person name="Matsumoto T."/>
        </authorList>
    </citation>
    <scope>NUCLEOTIDE SEQUENCE [LARGE SCALE GENOMIC DNA]</scope>
    <source>
        <strain evidence="2">cv. Nipponbare</strain>
    </source>
</reference>
<protein>
    <submittedName>
        <fullName evidence="1">Os01g0885500 protein</fullName>
    </submittedName>
</protein>
<name>A0A0P0VB92_ORYSJ</name>
<organism evidence="1 2">
    <name type="scientific">Oryza sativa subsp. japonica</name>
    <name type="common">Rice</name>
    <dbReference type="NCBI Taxonomy" id="39947"/>
    <lineage>
        <taxon>Eukaryota</taxon>
        <taxon>Viridiplantae</taxon>
        <taxon>Streptophyta</taxon>
        <taxon>Embryophyta</taxon>
        <taxon>Tracheophyta</taxon>
        <taxon>Spermatophyta</taxon>
        <taxon>Magnoliopsida</taxon>
        <taxon>Liliopsida</taxon>
        <taxon>Poales</taxon>
        <taxon>Poaceae</taxon>
        <taxon>BOP clade</taxon>
        <taxon>Oryzoideae</taxon>
        <taxon>Oryzeae</taxon>
        <taxon>Oryzinae</taxon>
        <taxon>Oryza</taxon>
        <taxon>Oryza sativa</taxon>
    </lineage>
</organism>
<keyword evidence="2" id="KW-1185">Reference proteome</keyword>
<sequence length="188" mass="20995">MIESGSSDRASKDCKDVHKLRYSRIAWIPKAPDISRIHVLPWSASRTVLRFRFLATTAACTAGARVRIDDPWIQLSSQKSTFIPLPTRHVKETWSRFLSFCEIGTLSPCHGFSGDVLSCQAQRHRSASPMHSRSGTPNPPYDLGAQTRAQATRQLPPLALAFPDGRKPRRTLSIPFITHFGTLMAISR</sequence>
<gene>
    <name evidence="1" type="ordered locus">Os01g0885500</name>
    <name evidence="1" type="ORF">OSNPB_010885500</name>
</gene>
<dbReference type="Gramene" id="Os01t0885500-03">
    <property type="protein sequence ID" value="Os01t0885500-03"/>
    <property type="gene ID" value="Os01g0885500"/>
</dbReference>
<dbReference type="ExpressionAtlas" id="A0A0P0VB92">
    <property type="expression patterns" value="baseline and differential"/>
</dbReference>
<dbReference type="EMBL" id="AP014957">
    <property type="protein sequence ID" value="BAS75603.1"/>
    <property type="molecule type" value="Genomic_DNA"/>
</dbReference>
<reference evidence="1 2" key="2">
    <citation type="journal article" date="2013" name="Plant Cell Physiol.">
        <title>Rice Annotation Project Database (RAP-DB): an integrative and interactive database for rice genomics.</title>
        <authorList>
            <person name="Sakai H."/>
            <person name="Lee S.S."/>
            <person name="Tanaka T."/>
            <person name="Numa H."/>
            <person name="Kim J."/>
            <person name="Kawahara Y."/>
            <person name="Wakimoto H."/>
            <person name="Yang C.C."/>
            <person name="Iwamoto M."/>
            <person name="Abe T."/>
            <person name="Yamada Y."/>
            <person name="Muto A."/>
            <person name="Inokuchi H."/>
            <person name="Ikemura T."/>
            <person name="Matsumoto T."/>
            <person name="Sasaki T."/>
            <person name="Itoh T."/>
        </authorList>
    </citation>
    <scope>NUCLEOTIDE SEQUENCE [LARGE SCALE GENOMIC DNA]</scope>
    <source>
        <strain evidence="2">cv. Nipponbare</strain>
    </source>
</reference>
<dbReference type="AlphaFoldDB" id="A0A0P0VB92"/>
<proteinExistence type="predicted"/>
<dbReference type="Proteomes" id="UP000059680">
    <property type="component" value="Chromosome 1"/>
</dbReference>